<evidence type="ECO:0000313" key="2">
    <source>
        <dbReference type="Proteomes" id="UP000821845"/>
    </source>
</evidence>
<organism evidence="1 2">
    <name type="scientific">Hyalomma asiaticum</name>
    <name type="common">Tick</name>
    <dbReference type="NCBI Taxonomy" id="266040"/>
    <lineage>
        <taxon>Eukaryota</taxon>
        <taxon>Metazoa</taxon>
        <taxon>Ecdysozoa</taxon>
        <taxon>Arthropoda</taxon>
        <taxon>Chelicerata</taxon>
        <taxon>Arachnida</taxon>
        <taxon>Acari</taxon>
        <taxon>Parasitiformes</taxon>
        <taxon>Ixodida</taxon>
        <taxon>Ixodoidea</taxon>
        <taxon>Ixodidae</taxon>
        <taxon>Hyalomminae</taxon>
        <taxon>Hyalomma</taxon>
    </lineage>
</organism>
<evidence type="ECO:0000313" key="1">
    <source>
        <dbReference type="EMBL" id="KAH6926196.1"/>
    </source>
</evidence>
<keyword evidence="2" id="KW-1185">Reference proteome</keyword>
<protein>
    <submittedName>
        <fullName evidence="1">Uncharacterized protein</fullName>
    </submittedName>
</protein>
<dbReference type="EMBL" id="CM023487">
    <property type="protein sequence ID" value="KAH6926196.1"/>
    <property type="molecule type" value="Genomic_DNA"/>
</dbReference>
<gene>
    <name evidence="1" type="ORF">HPB50_015808</name>
</gene>
<sequence length="73" mass="8316">MYGLPYRPANCTLMPALDRLLNEAKRIVTGLPRYTRLEALEGCTKLNSLSKLVDMHISTHRRDFAPQMPGDTR</sequence>
<reference evidence="1" key="1">
    <citation type="submission" date="2020-05" db="EMBL/GenBank/DDBJ databases">
        <title>Large-scale comparative analyses of tick genomes elucidate their genetic diversity and vector capacities.</title>
        <authorList>
            <person name="Jia N."/>
            <person name="Wang J."/>
            <person name="Shi W."/>
            <person name="Du L."/>
            <person name="Sun Y."/>
            <person name="Zhan W."/>
            <person name="Jiang J."/>
            <person name="Wang Q."/>
            <person name="Zhang B."/>
            <person name="Ji P."/>
            <person name="Sakyi L.B."/>
            <person name="Cui X."/>
            <person name="Yuan T."/>
            <person name="Jiang B."/>
            <person name="Yang W."/>
            <person name="Lam T.T.-Y."/>
            <person name="Chang Q."/>
            <person name="Ding S."/>
            <person name="Wang X."/>
            <person name="Zhu J."/>
            <person name="Ruan X."/>
            <person name="Zhao L."/>
            <person name="Wei J."/>
            <person name="Que T."/>
            <person name="Du C."/>
            <person name="Cheng J."/>
            <person name="Dai P."/>
            <person name="Han X."/>
            <person name="Huang E."/>
            <person name="Gao Y."/>
            <person name="Liu J."/>
            <person name="Shao H."/>
            <person name="Ye R."/>
            <person name="Li L."/>
            <person name="Wei W."/>
            <person name="Wang X."/>
            <person name="Wang C."/>
            <person name="Yang T."/>
            <person name="Huo Q."/>
            <person name="Li W."/>
            <person name="Guo W."/>
            <person name="Chen H."/>
            <person name="Zhou L."/>
            <person name="Ni X."/>
            <person name="Tian J."/>
            <person name="Zhou Y."/>
            <person name="Sheng Y."/>
            <person name="Liu T."/>
            <person name="Pan Y."/>
            <person name="Xia L."/>
            <person name="Li J."/>
            <person name="Zhao F."/>
            <person name="Cao W."/>
        </authorList>
    </citation>
    <scope>NUCLEOTIDE SEQUENCE</scope>
    <source>
        <strain evidence="1">Hyas-2018</strain>
    </source>
</reference>
<dbReference type="Proteomes" id="UP000821845">
    <property type="component" value="Chromosome 7"/>
</dbReference>
<comment type="caution">
    <text evidence="1">The sequence shown here is derived from an EMBL/GenBank/DDBJ whole genome shotgun (WGS) entry which is preliminary data.</text>
</comment>
<proteinExistence type="predicted"/>
<name>A0ACB7RX02_HYAAI</name>
<accession>A0ACB7RX02</accession>